<proteinExistence type="predicted"/>
<dbReference type="RefSeq" id="WP_112284019.1">
    <property type="nucleotide sequence ID" value="NZ_MASW01000006.1"/>
</dbReference>
<feature type="region of interest" description="Disordered" evidence="1">
    <location>
        <begin position="171"/>
        <end position="200"/>
    </location>
</feature>
<sequence>MDLAAIDALIENAEMPTASVDLCLRGDLQAKWEDLERQLKAEVSTGRSSLAGTGTGKAEELARQIRELETEMQSSVLTMTLRALPRTEWRELEAKHPPRKDNDADRLYGFNTDTIFDEALAPSLVSPELDAARLAKIVDRLTSGQFERLALAMLDLNRQASDVPFSQAASLVTKASDATSRRLSGSASRTSGSRAGSRGK</sequence>
<accession>A0A2V4AKQ5</accession>
<dbReference type="OrthoDB" id="3629923at2"/>
<dbReference type="EMBL" id="MASW01000006">
    <property type="protein sequence ID" value="PXY20878.1"/>
    <property type="molecule type" value="Genomic_DNA"/>
</dbReference>
<name>A0A2V4AKQ5_9PSEU</name>
<dbReference type="AlphaFoldDB" id="A0A2V4AKQ5"/>
<evidence type="ECO:0000256" key="1">
    <source>
        <dbReference type="SAM" id="MobiDB-lite"/>
    </source>
</evidence>
<evidence type="ECO:0000313" key="3">
    <source>
        <dbReference type="Proteomes" id="UP000249915"/>
    </source>
</evidence>
<gene>
    <name evidence="2" type="ORF">BAY60_25580</name>
</gene>
<reference evidence="2 3" key="1">
    <citation type="submission" date="2016-07" db="EMBL/GenBank/DDBJ databases">
        <title>Draft genome sequence of Prauserella muralis DSM 45305, isolated from a mould-covered wall in an indoor environment.</title>
        <authorList>
            <person name="Ruckert C."/>
            <person name="Albersmeier A."/>
            <person name="Jiang C.-L."/>
            <person name="Jiang Y."/>
            <person name="Kalinowski J."/>
            <person name="Schneider O."/>
            <person name="Winkler A."/>
            <person name="Zotchev S.B."/>
        </authorList>
    </citation>
    <scope>NUCLEOTIDE SEQUENCE [LARGE SCALE GENOMIC DNA]</scope>
    <source>
        <strain evidence="2 3">DSM 45305</strain>
    </source>
</reference>
<organism evidence="2 3">
    <name type="scientific">Prauserella muralis</name>
    <dbReference type="NCBI Taxonomy" id="588067"/>
    <lineage>
        <taxon>Bacteria</taxon>
        <taxon>Bacillati</taxon>
        <taxon>Actinomycetota</taxon>
        <taxon>Actinomycetes</taxon>
        <taxon>Pseudonocardiales</taxon>
        <taxon>Pseudonocardiaceae</taxon>
        <taxon>Prauserella</taxon>
    </lineage>
</organism>
<keyword evidence="3" id="KW-1185">Reference proteome</keyword>
<dbReference type="Proteomes" id="UP000249915">
    <property type="component" value="Unassembled WGS sequence"/>
</dbReference>
<protein>
    <submittedName>
        <fullName evidence="2">Uncharacterized protein</fullName>
    </submittedName>
</protein>
<evidence type="ECO:0000313" key="2">
    <source>
        <dbReference type="EMBL" id="PXY20878.1"/>
    </source>
</evidence>
<comment type="caution">
    <text evidence="2">The sequence shown here is derived from an EMBL/GenBank/DDBJ whole genome shotgun (WGS) entry which is preliminary data.</text>
</comment>
<feature type="compositionally biased region" description="Low complexity" evidence="1">
    <location>
        <begin position="181"/>
        <end position="200"/>
    </location>
</feature>